<name>A0A975TXX0_9RHOB</name>
<reference evidence="2 3" key="1">
    <citation type="submission" date="2021-07" db="EMBL/GenBank/DDBJ databases">
        <title>Karlodiniumbacter phycospheric gen. nov., sp. nov., a phycosphere bacterium isolated from karlodinium veneficum.</title>
        <authorList>
            <person name="Peng Y."/>
            <person name="Jiang L."/>
            <person name="Lee J."/>
        </authorList>
    </citation>
    <scope>NUCLEOTIDE SEQUENCE</scope>
    <source>
        <strain evidence="2 3">N5</strain>
    </source>
</reference>
<evidence type="ECO:0000313" key="3">
    <source>
        <dbReference type="Proteomes" id="UP000693972"/>
    </source>
</evidence>
<organism evidence="2">
    <name type="scientific">Gymnodinialimonas phycosphaerae</name>
    <dbReference type="NCBI Taxonomy" id="2841589"/>
    <lineage>
        <taxon>Bacteria</taxon>
        <taxon>Pseudomonadati</taxon>
        <taxon>Pseudomonadota</taxon>
        <taxon>Alphaproteobacteria</taxon>
        <taxon>Rhodobacterales</taxon>
        <taxon>Paracoccaceae</taxon>
        <taxon>Gymnodinialimonas</taxon>
    </lineage>
</organism>
<protein>
    <recommendedName>
        <fullName evidence="4">Sulfotransferase family protein</fullName>
    </recommendedName>
</protein>
<dbReference type="Proteomes" id="UP000693972">
    <property type="component" value="Unassembled WGS sequence"/>
</dbReference>
<evidence type="ECO:0008006" key="4">
    <source>
        <dbReference type="Google" id="ProtNLM"/>
    </source>
</evidence>
<dbReference type="InterPro" id="IPR027417">
    <property type="entry name" value="P-loop_NTPase"/>
</dbReference>
<dbReference type="SUPFAM" id="SSF52540">
    <property type="entry name" value="P-loop containing nucleoside triphosphate hydrolases"/>
    <property type="match status" value="1"/>
</dbReference>
<gene>
    <name evidence="1" type="ORF">KUL25_08210</name>
    <name evidence="2" type="ORF">KUL25_08215</name>
</gene>
<dbReference type="AlphaFoldDB" id="A0A975TXX0"/>
<proteinExistence type="predicted"/>
<keyword evidence="3" id="KW-1185">Reference proteome</keyword>
<sequence length="220" mass="23876">MPHPKSKYLTSLPVFAEKPSAPGPRTIVCFGTARGGTSMVAGAILGLGVPMGEGIGRNLEDPAFNMDWHKGTAAEFTAHARQIIETRNAAHPVWGWKFPNAARYLESLVADLRAPHLVCVYRDPVPMALRARPSMKEAASVVAKRLRAQVRNTAMIEALGVPCLMVSYEKAAAHPIVFIEELASFLNLPVPAHVDEIVDFMTPGTYKDPDQLLSRLGPQG</sequence>
<evidence type="ECO:0000313" key="1">
    <source>
        <dbReference type="EMBL" id="MBY4892745.1"/>
    </source>
</evidence>
<dbReference type="EMBL" id="JAIMBW010000001">
    <property type="protein sequence ID" value="MBY4892745.1"/>
    <property type="molecule type" value="Genomic_DNA"/>
</dbReference>
<evidence type="ECO:0000313" key="2">
    <source>
        <dbReference type="EMBL" id="QXL89473.1"/>
    </source>
</evidence>
<dbReference type="RefSeq" id="WP_257892510.1">
    <property type="nucleotide sequence ID" value="NZ_JAIMBW010000001.1"/>
</dbReference>
<dbReference type="EMBL" id="CP078073">
    <property type="protein sequence ID" value="QXL89473.1"/>
    <property type="molecule type" value="Genomic_DNA"/>
</dbReference>
<accession>A0A975TXX0</accession>
<dbReference type="Gene3D" id="3.40.50.300">
    <property type="entry name" value="P-loop containing nucleotide triphosphate hydrolases"/>
    <property type="match status" value="1"/>
</dbReference>